<evidence type="ECO:0000259" key="10">
    <source>
        <dbReference type="PROSITE" id="PS50929"/>
    </source>
</evidence>
<organism evidence="11 12">
    <name type="scientific">Clostridium fallax</name>
    <dbReference type="NCBI Taxonomy" id="1533"/>
    <lineage>
        <taxon>Bacteria</taxon>
        <taxon>Bacillati</taxon>
        <taxon>Bacillota</taxon>
        <taxon>Clostridia</taxon>
        <taxon>Eubacteriales</taxon>
        <taxon>Clostridiaceae</taxon>
        <taxon>Clostridium</taxon>
    </lineage>
</organism>
<dbReference type="InterPro" id="IPR027417">
    <property type="entry name" value="P-loop_NTPase"/>
</dbReference>
<reference evidence="11 12" key="1">
    <citation type="submission" date="2016-11" db="EMBL/GenBank/DDBJ databases">
        <authorList>
            <person name="Jaros S."/>
            <person name="Januszkiewicz K."/>
            <person name="Wedrychowicz H."/>
        </authorList>
    </citation>
    <scope>NUCLEOTIDE SEQUENCE [LARGE SCALE GENOMIC DNA]</scope>
    <source>
        <strain evidence="11 12">DSM 2631</strain>
    </source>
</reference>
<sequence>MKKEKKKSGIGRLLEIAGRKKTLVIISCILSTISATFMLIPYLNVYYILKEILKSGLNISNINGKYILNQGYYALGALVISLITLYASLISSHLAAFDILYNIRMKLAKHIGTLPLGYLSNTSIGVVKKTIEQNVEKIELFIAHKIPDLVNVLATAVIMVGALLYLNIPMAIACISSFIIGMLIQSSMWFGKKAKGFVKEYYDSLEQVNSSAVQYIRGMQVVKIFGRTVYSFKKFYDDMKAYRDYSVKFTDKFEKGFIIFKVLSGNFFTFMLPIGIFLLSKNPHSISFGLTFLFFIVMAPGASAPMLKLMLLASSLRDISEGVARIDLIMNEKSVEEPTNPKIPKSYDISFENVYFSYNEKDKCTRHLALYDISFHSKEGEVTALVGPSGSGKSTIANLIPRFWDIEKGEIKIGDVNIKDIPTSKLMDIVSFVFQDNFLFYDSIYENIKVGKPDATKEEVINAAKASQCHKFIMSLPNGYDTLIGEGGVFLSGGEEQRICIARAIIKNAPILVLDEATAFADPENEYEIQLALTELIKDKTVIVIAHRLSSIQNADQIIVMDNGKIIEKGTHRKLIELEGMYYRMWAAYSDSNNWELIKEAGI</sequence>
<feature type="transmembrane region" description="Helical" evidence="8">
    <location>
        <begin position="72"/>
        <end position="101"/>
    </location>
</feature>
<dbReference type="InterPro" id="IPR003593">
    <property type="entry name" value="AAA+_ATPase"/>
</dbReference>
<dbReference type="InterPro" id="IPR036640">
    <property type="entry name" value="ABC1_TM_sf"/>
</dbReference>
<keyword evidence="6 8" id="KW-1133">Transmembrane helix</keyword>
<dbReference type="SUPFAM" id="SSF90123">
    <property type="entry name" value="ABC transporter transmembrane region"/>
    <property type="match status" value="1"/>
</dbReference>
<feature type="domain" description="ABC transporter" evidence="9">
    <location>
        <begin position="349"/>
        <end position="588"/>
    </location>
</feature>
<dbReference type="GO" id="GO:0005524">
    <property type="term" value="F:ATP binding"/>
    <property type="evidence" value="ECO:0007669"/>
    <property type="project" value="UniProtKB-KW"/>
</dbReference>
<evidence type="ECO:0000256" key="5">
    <source>
        <dbReference type="ARBA" id="ARBA00022840"/>
    </source>
</evidence>
<evidence type="ECO:0000256" key="8">
    <source>
        <dbReference type="SAM" id="Phobius"/>
    </source>
</evidence>
<feature type="transmembrane region" description="Helical" evidence="8">
    <location>
        <begin position="21"/>
        <end position="43"/>
    </location>
</feature>
<dbReference type="PANTHER" id="PTHR43394:SF1">
    <property type="entry name" value="ATP-BINDING CASSETTE SUB-FAMILY B MEMBER 10, MITOCHONDRIAL"/>
    <property type="match status" value="1"/>
</dbReference>
<dbReference type="GO" id="GO:0015421">
    <property type="term" value="F:ABC-type oligopeptide transporter activity"/>
    <property type="evidence" value="ECO:0007669"/>
    <property type="project" value="TreeGrafter"/>
</dbReference>
<protein>
    <submittedName>
        <fullName evidence="11">ATP-binding cassette, subfamily B</fullName>
    </submittedName>
</protein>
<feature type="transmembrane region" description="Helical" evidence="8">
    <location>
        <begin position="258"/>
        <end position="280"/>
    </location>
</feature>
<evidence type="ECO:0000256" key="1">
    <source>
        <dbReference type="ARBA" id="ARBA00004651"/>
    </source>
</evidence>
<dbReference type="GO" id="GO:0016887">
    <property type="term" value="F:ATP hydrolysis activity"/>
    <property type="evidence" value="ECO:0007669"/>
    <property type="project" value="InterPro"/>
</dbReference>
<feature type="transmembrane region" description="Helical" evidence="8">
    <location>
        <begin position="170"/>
        <end position="190"/>
    </location>
</feature>
<dbReference type="Pfam" id="PF00005">
    <property type="entry name" value="ABC_tran"/>
    <property type="match status" value="1"/>
</dbReference>
<dbReference type="OrthoDB" id="9762778at2"/>
<proteinExistence type="predicted"/>
<dbReference type="SUPFAM" id="SSF52540">
    <property type="entry name" value="P-loop containing nucleoside triphosphate hydrolases"/>
    <property type="match status" value="1"/>
</dbReference>
<dbReference type="GO" id="GO:0005886">
    <property type="term" value="C:plasma membrane"/>
    <property type="evidence" value="ECO:0007669"/>
    <property type="project" value="UniProtKB-SubCell"/>
</dbReference>
<keyword evidence="3 8" id="KW-0812">Transmembrane</keyword>
<evidence type="ECO:0000313" key="12">
    <source>
        <dbReference type="Proteomes" id="UP000184035"/>
    </source>
</evidence>
<comment type="subcellular location">
    <subcellularLocation>
        <location evidence="1">Cell membrane</location>
        <topology evidence="1">Multi-pass membrane protein</topology>
    </subcellularLocation>
</comment>
<dbReference type="InterPro" id="IPR039421">
    <property type="entry name" value="Type_1_exporter"/>
</dbReference>
<dbReference type="Pfam" id="PF00664">
    <property type="entry name" value="ABC_membrane"/>
    <property type="match status" value="1"/>
</dbReference>
<dbReference type="InterPro" id="IPR011527">
    <property type="entry name" value="ABC1_TM_dom"/>
</dbReference>
<evidence type="ECO:0000256" key="7">
    <source>
        <dbReference type="ARBA" id="ARBA00023136"/>
    </source>
</evidence>
<dbReference type="PROSITE" id="PS50929">
    <property type="entry name" value="ABC_TM1F"/>
    <property type="match status" value="1"/>
</dbReference>
<keyword evidence="5 11" id="KW-0067">ATP-binding</keyword>
<keyword evidence="7 8" id="KW-0472">Membrane</keyword>
<evidence type="ECO:0000256" key="4">
    <source>
        <dbReference type="ARBA" id="ARBA00022741"/>
    </source>
</evidence>
<dbReference type="CDD" id="cd07346">
    <property type="entry name" value="ABC_6TM_exporters"/>
    <property type="match status" value="1"/>
</dbReference>
<accession>A0A1M4XTT2</accession>
<dbReference type="AlphaFoldDB" id="A0A1M4XTT2"/>
<dbReference type="PANTHER" id="PTHR43394">
    <property type="entry name" value="ATP-DEPENDENT PERMEASE MDL1, MITOCHONDRIAL"/>
    <property type="match status" value="1"/>
</dbReference>
<dbReference type="SMART" id="SM00382">
    <property type="entry name" value="AAA"/>
    <property type="match status" value="1"/>
</dbReference>
<dbReference type="EMBL" id="FQVM01000021">
    <property type="protein sequence ID" value="SHE96855.1"/>
    <property type="molecule type" value="Genomic_DNA"/>
</dbReference>
<dbReference type="FunFam" id="1.20.1560.10:FF:000127">
    <property type="entry name" value="ABC transporter ATP-binding protein"/>
    <property type="match status" value="1"/>
</dbReference>
<keyword evidence="2" id="KW-0813">Transport</keyword>
<gene>
    <name evidence="11" type="ORF">SAMN05443638_1214</name>
</gene>
<dbReference type="InterPro" id="IPR003439">
    <property type="entry name" value="ABC_transporter-like_ATP-bd"/>
</dbReference>
<keyword evidence="12" id="KW-1185">Reference proteome</keyword>
<evidence type="ECO:0000313" key="11">
    <source>
        <dbReference type="EMBL" id="SHE96855.1"/>
    </source>
</evidence>
<dbReference type="Gene3D" id="1.20.1560.10">
    <property type="entry name" value="ABC transporter type 1, transmembrane domain"/>
    <property type="match status" value="1"/>
</dbReference>
<feature type="domain" description="ABC transmembrane type-1" evidence="10">
    <location>
        <begin position="25"/>
        <end position="318"/>
    </location>
</feature>
<evidence type="ECO:0000256" key="3">
    <source>
        <dbReference type="ARBA" id="ARBA00022692"/>
    </source>
</evidence>
<evidence type="ECO:0000256" key="6">
    <source>
        <dbReference type="ARBA" id="ARBA00022989"/>
    </source>
</evidence>
<dbReference type="RefSeq" id="WP_072896819.1">
    <property type="nucleotide sequence ID" value="NZ_FQVM01000021.1"/>
</dbReference>
<dbReference type="Proteomes" id="UP000184035">
    <property type="component" value="Unassembled WGS sequence"/>
</dbReference>
<feature type="transmembrane region" description="Helical" evidence="8">
    <location>
        <begin position="286"/>
        <end position="307"/>
    </location>
</feature>
<dbReference type="PROSITE" id="PS50893">
    <property type="entry name" value="ABC_TRANSPORTER_2"/>
    <property type="match status" value="1"/>
</dbReference>
<dbReference type="Gene3D" id="3.40.50.300">
    <property type="entry name" value="P-loop containing nucleotide triphosphate hydrolases"/>
    <property type="match status" value="1"/>
</dbReference>
<dbReference type="STRING" id="1533.SAMN05443638_1214"/>
<dbReference type="FunFam" id="3.40.50.300:FF:000287">
    <property type="entry name" value="Multidrug ABC transporter ATP-binding protein"/>
    <property type="match status" value="1"/>
</dbReference>
<keyword evidence="4" id="KW-0547">Nucleotide-binding</keyword>
<name>A0A1M4XTT2_9CLOT</name>
<evidence type="ECO:0000256" key="2">
    <source>
        <dbReference type="ARBA" id="ARBA00022448"/>
    </source>
</evidence>
<evidence type="ECO:0000259" key="9">
    <source>
        <dbReference type="PROSITE" id="PS50893"/>
    </source>
</evidence>